<dbReference type="Gene3D" id="2.60.120.330">
    <property type="entry name" value="B-lactam Antibiotic, Isopenicillin N Synthase, Chain"/>
    <property type="match status" value="1"/>
</dbReference>
<name>A0A1G6JX80_9GAMM</name>
<dbReference type="AlphaFoldDB" id="A0A1G6JX80"/>
<sequence>MSLDALPRCSRLPLAPRLPALLEALGRIPDDAWQHHFNTGYYQGEWSGVALITPEDALLPLAPGQGAPVPTDWWQEEQAWHQVLALFQTSIRSARLLRLGAGARIHEHCDPDLGQPGGDLRLHMPLLSPADVEFLVDGLQVPMKVGECWFIDLSRPHRVDNPGPGARVHLVLDCQPNAWLLQQVAAGLPDTPALQPGRAELAFAAFRKHVAQDTALAARLRTLGDARDFQAEAVRLAAALGLTFSEAEVKAAMRRGRQAWSEQWRA</sequence>
<dbReference type="Proteomes" id="UP000199467">
    <property type="component" value="Unassembled WGS sequence"/>
</dbReference>
<evidence type="ECO:0000313" key="2">
    <source>
        <dbReference type="EMBL" id="SDC23330.1"/>
    </source>
</evidence>
<dbReference type="InterPro" id="IPR027443">
    <property type="entry name" value="IPNS-like_sf"/>
</dbReference>
<reference evidence="3" key="1">
    <citation type="submission" date="2016-10" db="EMBL/GenBank/DDBJ databases">
        <authorList>
            <person name="Varghese N."/>
            <person name="Submissions S."/>
        </authorList>
    </citation>
    <scope>NUCLEOTIDE SEQUENCE [LARGE SCALE GENOMIC DNA]</scope>
    <source>
        <strain evidence="3">DSM 26382</strain>
    </source>
</reference>
<dbReference type="InterPro" id="IPR007803">
    <property type="entry name" value="Asp/Arg/Pro-Hydrxlase"/>
</dbReference>
<proteinExistence type="predicted"/>
<dbReference type="SUPFAM" id="SSF51197">
    <property type="entry name" value="Clavaminate synthase-like"/>
    <property type="match status" value="1"/>
</dbReference>
<dbReference type="RefSeq" id="WP_026088746.1">
    <property type="nucleotide sequence ID" value="NZ_FMZQ01000001.1"/>
</dbReference>
<accession>A0A1G6JX80</accession>
<dbReference type="Pfam" id="PF05118">
    <property type="entry name" value="Asp_Arg_Hydrox"/>
    <property type="match status" value="1"/>
</dbReference>
<keyword evidence="3" id="KW-1185">Reference proteome</keyword>
<gene>
    <name evidence="2" type="ORF">SAMN05216576_101905</name>
</gene>
<dbReference type="EMBL" id="FMZQ01000001">
    <property type="protein sequence ID" value="SDC23330.1"/>
    <property type="molecule type" value="Genomic_DNA"/>
</dbReference>
<feature type="domain" description="Aspartyl/asparaginy/proline hydroxylase" evidence="1">
    <location>
        <begin position="87"/>
        <end position="174"/>
    </location>
</feature>
<organism evidence="2 3">
    <name type="scientific">Ectopseudomonas chengduensis</name>
    <dbReference type="NCBI Taxonomy" id="489632"/>
    <lineage>
        <taxon>Bacteria</taxon>
        <taxon>Pseudomonadati</taxon>
        <taxon>Pseudomonadota</taxon>
        <taxon>Gammaproteobacteria</taxon>
        <taxon>Pseudomonadales</taxon>
        <taxon>Pseudomonadaceae</taxon>
        <taxon>Ectopseudomonas</taxon>
    </lineage>
</organism>
<evidence type="ECO:0000313" key="3">
    <source>
        <dbReference type="Proteomes" id="UP000199467"/>
    </source>
</evidence>
<protein>
    <recommendedName>
        <fullName evidence="1">Aspartyl/asparaginy/proline hydroxylase domain-containing protein</fullName>
    </recommendedName>
</protein>
<evidence type="ECO:0000259" key="1">
    <source>
        <dbReference type="Pfam" id="PF05118"/>
    </source>
</evidence>